<evidence type="ECO:0000313" key="11">
    <source>
        <dbReference type="EMBL" id="CAD9201694.1"/>
    </source>
</evidence>
<proteinExistence type="inferred from homology"/>
<feature type="repeat" description="WD" evidence="9">
    <location>
        <begin position="302"/>
        <end position="343"/>
    </location>
</feature>
<evidence type="ECO:0000256" key="2">
    <source>
        <dbReference type="ARBA" id="ARBA00022574"/>
    </source>
</evidence>
<evidence type="ECO:0000256" key="5">
    <source>
        <dbReference type="ARBA" id="ARBA00023187"/>
    </source>
</evidence>
<dbReference type="PROSITE" id="PS50897">
    <property type="entry name" value="CTLH"/>
    <property type="match status" value="1"/>
</dbReference>
<dbReference type="InterPro" id="IPR019775">
    <property type="entry name" value="WD40_repeat_CS"/>
</dbReference>
<dbReference type="PROSITE" id="PS00678">
    <property type="entry name" value="WD_REPEATS_1"/>
    <property type="match status" value="1"/>
</dbReference>
<evidence type="ECO:0000256" key="3">
    <source>
        <dbReference type="ARBA" id="ARBA00022664"/>
    </source>
</evidence>
<dbReference type="Pfam" id="PF00400">
    <property type="entry name" value="WD40"/>
    <property type="match status" value="4"/>
</dbReference>
<dbReference type="PROSITE" id="PS50294">
    <property type="entry name" value="WD_REPEATS_REGION"/>
    <property type="match status" value="3"/>
</dbReference>
<dbReference type="InterPro" id="IPR020472">
    <property type="entry name" value="WD40_PAC1"/>
</dbReference>
<dbReference type="EMBL" id="HBGG01007843">
    <property type="protein sequence ID" value="CAD9201694.1"/>
    <property type="molecule type" value="Transcribed_RNA"/>
</dbReference>
<keyword evidence="5" id="KW-0508">mRNA splicing</keyword>
<feature type="repeat" description="WD" evidence="9">
    <location>
        <begin position="259"/>
        <end position="300"/>
    </location>
</feature>
<dbReference type="SMART" id="SM00320">
    <property type="entry name" value="WD40"/>
    <property type="match status" value="6"/>
</dbReference>
<gene>
    <name evidence="11" type="ORF">TCHU04912_LOCUS3927</name>
    <name evidence="12" type="ORF">TCHU04912_LOCUS3928</name>
</gene>
<feature type="repeat" description="WD" evidence="9">
    <location>
        <begin position="344"/>
        <end position="385"/>
    </location>
</feature>
<dbReference type="InterPro" id="IPR006595">
    <property type="entry name" value="CTLH_C"/>
</dbReference>
<evidence type="ECO:0000256" key="9">
    <source>
        <dbReference type="PROSITE-ProRule" id="PRU00221"/>
    </source>
</evidence>
<dbReference type="InterPro" id="IPR036322">
    <property type="entry name" value="WD40_repeat_dom_sf"/>
</dbReference>
<dbReference type="Pfam" id="PF17814">
    <property type="entry name" value="LisH_TPL"/>
    <property type="match status" value="1"/>
</dbReference>
<dbReference type="InterPro" id="IPR001680">
    <property type="entry name" value="WD40_rpt"/>
</dbReference>
<evidence type="ECO:0000256" key="8">
    <source>
        <dbReference type="ARBA" id="ARBA00026184"/>
    </source>
</evidence>
<dbReference type="SMART" id="SM00667">
    <property type="entry name" value="LisH"/>
    <property type="match status" value="1"/>
</dbReference>
<comment type="similarity">
    <text evidence="7">Belongs to the WD repeat SMU1 family.</text>
</comment>
<dbReference type="InterPro" id="IPR015943">
    <property type="entry name" value="WD40/YVTN_repeat-like_dom_sf"/>
</dbReference>
<comment type="subcellular location">
    <subcellularLocation>
        <location evidence="1">Nucleus speckle</location>
    </subcellularLocation>
</comment>
<dbReference type="PROSITE" id="PS50896">
    <property type="entry name" value="LISH"/>
    <property type="match status" value="1"/>
</dbReference>
<evidence type="ECO:0000259" key="10">
    <source>
        <dbReference type="PROSITE" id="PS50897"/>
    </source>
</evidence>
<evidence type="ECO:0000313" key="12">
    <source>
        <dbReference type="EMBL" id="CAD9201695.1"/>
    </source>
</evidence>
<dbReference type="CDD" id="cd00200">
    <property type="entry name" value="WD40"/>
    <property type="match status" value="1"/>
</dbReference>
<keyword evidence="6" id="KW-0539">Nucleus</keyword>
<evidence type="ECO:0000256" key="1">
    <source>
        <dbReference type="ARBA" id="ARBA00004324"/>
    </source>
</evidence>
<feature type="repeat" description="WD" evidence="9">
    <location>
        <begin position="218"/>
        <end position="250"/>
    </location>
</feature>
<keyword evidence="2 9" id="KW-0853">WD repeat</keyword>
<dbReference type="GO" id="GO:0000398">
    <property type="term" value="P:mRNA splicing, via spliceosome"/>
    <property type="evidence" value="ECO:0007669"/>
    <property type="project" value="InterPro"/>
</dbReference>
<dbReference type="InterPro" id="IPR006594">
    <property type="entry name" value="LisH"/>
</dbReference>
<sequence length="511" mass="57133">MSLEIEAQDVIKIILQFCKENSLTDSFDAIQRECQVSLNTVDNIESFMLDINNGRWDVVLPQIVQLQLPTTKLEALHEQIVLEMIELREVETARTMLRQAKVFQRMRQLEPERYLKLEHMCNRPFFDGKEAYQGSSREKRRAYLANIIAQEVNVVPASRLMTLIGQALKWNQQQGVLPAGAAYNLFLGAAQGQRDKEERYPTELAQTIKFGKTSHPESVVFSPDGQLLVTGSVDGFIEVWDYMTGKLKKDLPYQADEHFMMHDDAVIALNFSWDSEILASGSQDGKIKVWKVKTGQCLRKYDHAHSGGVTSICFSRDGTHVLSASFDGTVRVHGLKSGKMLKECRGHTSYVNYAIYSSDGSQVISCSSDATVRVWDAKTCECVTSFRPPQTEGSEAAVSWIAAVPSKADQLVVCNRSSNVYIMTTQGQVVKMFASGKRTGGNFIAAWMSSRGEWIYCLGEDSNLYCFSVSSGKLEHLMQVHESGAIGLHGHPHRNMVATYSSVGQLKIWVA</sequence>
<dbReference type="SUPFAM" id="SSF50978">
    <property type="entry name" value="WD40 repeat-like"/>
    <property type="match status" value="1"/>
</dbReference>
<dbReference type="PANTHER" id="PTHR22848">
    <property type="entry name" value="WD40 REPEAT PROTEIN"/>
    <property type="match status" value="1"/>
</dbReference>
<feature type="domain" description="CTLH" evidence="10">
    <location>
        <begin position="40"/>
        <end position="92"/>
    </location>
</feature>
<name>A0A6U1EN82_9CHLO</name>
<evidence type="ECO:0000256" key="4">
    <source>
        <dbReference type="ARBA" id="ARBA00022737"/>
    </source>
</evidence>
<evidence type="ECO:0000256" key="7">
    <source>
        <dbReference type="ARBA" id="ARBA00025801"/>
    </source>
</evidence>
<dbReference type="Gene3D" id="2.130.10.10">
    <property type="entry name" value="YVTN repeat-like/Quinoprotein amine dehydrogenase"/>
    <property type="match status" value="1"/>
</dbReference>
<dbReference type="AlphaFoldDB" id="A0A6U1EN82"/>
<dbReference type="PROSITE" id="PS50082">
    <property type="entry name" value="WD_REPEATS_2"/>
    <property type="match status" value="4"/>
</dbReference>
<protein>
    <recommendedName>
        <fullName evidence="8">WD40 repeat-containing protein SMU1</fullName>
    </recommendedName>
</protein>
<dbReference type="PRINTS" id="PR00320">
    <property type="entry name" value="GPROTEINBRPT"/>
</dbReference>
<keyword evidence="4" id="KW-0677">Repeat</keyword>
<dbReference type="EMBL" id="HBGG01007844">
    <property type="protein sequence ID" value="CAD9201695.1"/>
    <property type="molecule type" value="Transcribed_RNA"/>
</dbReference>
<accession>A0A6U1EN82</accession>
<reference evidence="12" key="1">
    <citation type="submission" date="2021-01" db="EMBL/GenBank/DDBJ databases">
        <authorList>
            <person name="Corre E."/>
            <person name="Pelletier E."/>
            <person name="Niang G."/>
            <person name="Scheremetjew M."/>
            <person name="Finn R."/>
            <person name="Kale V."/>
            <person name="Holt S."/>
            <person name="Cochrane G."/>
            <person name="Meng A."/>
            <person name="Brown T."/>
            <person name="Cohen L."/>
        </authorList>
    </citation>
    <scope>NUCLEOTIDE SEQUENCE</scope>
    <source>
        <strain evidence="12">PLY429</strain>
    </source>
</reference>
<evidence type="ECO:0000256" key="6">
    <source>
        <dbReference type="ARBA" id="ARBA00023242"/>
    </source>
</evidence>
<dbReference type="InterPro" id="IPR045184">
    <property type="entry name" value="SMU1"/>
</dbReference>
<dbReference type="InterPro" id="IPR054532">
    <property type="entry name" value="TPL_SMU1_LisH-like"/>
</dbReference>
<keyword evidence="3" id="KW-0507">mRNA processing</keyword>
<dbReference type="GO" id="GO:0016607">
    <property type="term" value="C:nuclear speck"/>
    <property type="evidence" value="ECO:0007669"/>
    <property type="project" value="UniProtKB-SubCell"/>
</dbReference>
<organism evidence="12">
    <name type="scientific">Tetraselmis chuii</name>
    <dbReference type="NCBI Taxonomy" id="63592"/>
    <lineage>
        <taxon>Eukaryota</taxon>
        <taxon>Viridiplantae</taxon>
        <taxon>Chlorophyta</taxon>
        <taxon>core chlorophytes</taxon>
        <taxon>Chlorodendrophyceae</taxon>
        <taxon>Chlorodendrales</taxon>
        <taxon>Chlorodendraceae</taxon>
        <taxon>Tetraselmis</taxon>
    </lineage>
</organism>